<name>D7EAL1_METEZ</name>
<dbReference type="AlphaFoldDB" id="D7EAL1"/>
<proteinExistence type="predicted"/>
<dbReference type="EMBL" id="CP002069">
    <property type="protein sequence ID" value="ADI75010.1"/>
    <property type="molecule type" value="Genomic_DNA"/>
</dbReference>
<evidence type="ECO:0008006" key="3">
    <source>
        <dbReference type="Google" id="ProtNLM"/>
    </source>
</evidence>
<accession>D7EAL1</accession>
<dbReference type="HOGENOM" id="CLU_149093_0_0_2"/>
<dbReference type="OrthoDB" id="136394at2157"/>
<dbReference type="GeneID" id="9347845"/>
<evidence type="ECO:0000313" key="2">
    <source>
        <dbReference type="Proteomes" id="UP000000391"/>
    </source>
</evidence>
<dbReference type="Gene3D" id="1.10.10.10">
    <property type="entry name" value="Winged helix-like DNA-binding domain superfamily/Winged helix DNA-binding domain"/>
    <property type="match status" value="1"/>
</dbReference>
<dbReference type="KEGG" id="mev:Metev_2184"/>
<reference evidence="1 2" key="1">
    <citation type="submission" date="2010-06" db="EMBL/GenBank/DDBJ databases">
        <title>Complete sequence chromosome of Methanohalobium evestigatum Z-7303.</title>
        <authorList>
            <consortium name="US DOE Joint Genome Institute"/>
            <person name="Lucas S."/>
            <person name="Copeland A."/>
            <person name="Lapidus A."/>
            <person name="Cheng J.-F."/>
            <person name="Bruce D."/>
            <person name="Goodwin L."/>
            <person name="Pitluck S."/>
            <person name="Saunders E."/>
            <person name="Detter J.C."/>
            <person name="Han C."/>
            <person name="Tapia R."/>
            <person name="Land M."/>
            <person name="Hauser L."/>
            <person name="Kyrpides N."/>
            <person name="Mikhailova N."/>
            <person name="Sieprawska-Lupa M."/>
            <person name="Whitman W.B."/>
            <person name="Anderson I."/>
            <person name="Woyke T."/>
        </authorList>
    </citation>
    <scope>NUCLEOTIDE SEQUENCE [LARGE SCALE GENOMIC DNA]</scope>
    <source>
        <strain evidence="2">ATCC BAA-1072 / DSM 3721 / NBRC 107634 / OCM 161 / Z-7303</strain>
    </source>
</reference>
<gene>
    <name evidence="1" type="ordered locus">Metev_2184</name>
</gene>
<organism evidence="1 2">
    <name type="scientific">Methanohalobium evestigatum (strain ATCC BAA-1072 / DSM 3721 / NBRC 107634 / OCM 161 / Z-7303)</name>
    <dbReference type="NCBI Taxonomy" id="644295"/>
    <lineage>
        <taxon>Archaea</taxon>
        <taxon>Methanobacteriati</taxon>
        <taxon>Methanobacteriota</taxon>
        <taxon>Stenosarchaea group</taxon>
        <taxon>Methanomicrobia</taxon>
        <taxon>Methanosarcinales</taxon>
        <taxon>Methanosarcinaceae</taxon>
        <taxon>Methanohalobium</taxon>
    </lineage>
</organism>
<keyword evidence="2" id="KW-1185">Reference proteome</keyword>
<dbReference type="Pfam" id="PF13412">
    <property type="entry name" value="HTH_24"/>
    <property type="match status" value="1"/>
</dbReference>
<dbReference type="Proteomes" id="UP000000391">
    <property type="component" value="Chromosome"/>
</dbReference>
<sequence length="135" mass="15346">MSQRIILNKLDKPKNESLESDAKWICESLGFSSGRDIEHTSTKVIISLLKNLSNDGVTSSEAIAQDLDIKVSRVNYHIRNLINSGLVYREKKLLHLRGGSLKTAIQEMRKDTDRIFEELEYVAEGIDNKMGLKNR</sequence>
<evidence type="ECO:0000313" key="1">
    <source>
        <dbReference type="EMBL" id="ADI75010.1"/>
    </source>
</evidence>
<dbReference type="SUPFAM" id="SSF46785">
    <property type="entry name" value="Winged helix' DNA-binding domain"/>
    <property type="match status" value="1"/>
</dbReference>
<dbReference type="InterPro" id="IPR036390">
    <property type="entry name" value="WH_DNA-bd_sf"/>
</dbReference>
<dbReference type="InterPro" id="IPR036388">
    <property type="entry name" value="WH-like_DNA-bd_sf"/>
</dbReference>
<dbReference type="RefSeq" id="WP_013195575.1">
    <property type="nucleotide sequence ID" value="NC_014253.1"/>
</dbReference>
<protein>
    <recommendedName>
        <fullName evidence="3">HTH arsR-type domain-containing protein</fullName>
    </recommendedName>
</protein>
<dbReference type="STRING" id="644295.Metev_2184"/>